<protein>
    <recommendedName>
        <fullName evidence="9">Transport permease protein</fullName>
    </recommendedName>
</protein>
<comment type="subcellular location">
    <subcellularLocation>
        <location evidence="1 9">Cell membrane</location>
        <topology evidence="1 9">Multi-pass membrane protein</topology>
    </subcellularLocation>
</comment>
<evidence type="ECO:0000256" key="9">
    <source>
        <dbReference type="RuleBase" id="RU361157"/>
    </source>
</evidence>
<feature type="transmembrane region" description="Helical" evidence="9">
    <location>
        <begin position="26"/>
        <end position="50"/>
    </location>
</feature>
<evidence type="ECO:0000256" key="1">
    <source>
        <dbReference type="ARBA" id="ARBA00004651"/>
    </source>
</evidence>
<dbReference type="PROSITE" id="PS51012">
    <property type="entry name" value="ABC_TM2"/>
    <property type="match status" value="1"/>
</dbReference>
<keyword evidence="5 9" id="KW-0812">Transmembrane</keyword>
<keyword evidence="3 9" id="KW-0813">Transport</keyword>
<feature type="transmembrane region" description="Helical" evidence="9">
    <location>
        <begin position="145"/>
        <end position="171"/>
    </location>
</feature>
<accession>A0A832A6E6</accession>
<keyword evidence="7" id="KW-0625">Polysaccharide transport</keyword>
<comment type="similarity">
    <text evidence="2 9">Belongs to the ABC-2 integral membrane protein family.</text>
</comment>
<feature type="transmembrane region" description="Helical" evidence="9">
    <location>
        <begin position="70"/>
        <end position="89"/>
    </location>
</feature>
<dbReference type="GO" id="GO:0015774">
    <property type="term" value="P:polysaccharide transport"/>
    <property type="evidence" value="ECO:0007669"/>
    <property type="project" value="UniProtKB-KW"/>
</dbReference>
<dbReference type="PANTHER" id="PTHR30413:SF10">
    <property type="entry name" value="CAPSULE POLYSACCHARIDE EXPORT INNER-MEMBRANE PROTEIN CTRC"/>
    <property type="match status" value="1"/>
</dbReference>
<dbReference type="PANTHER" id="PTHR30413">
    <property type="entry name" value="INNER MEMBRANE TRANSPORT PERMEASE"/>
    <property type="match status" value="1"/>
</dbReference>
<organism evidence="11">
    <name type="scientific">Desulfacinum infernum</name>
    <dbReference type="NCBI Taxonomy" id="35837"/>
    <lineage>
        <taxon>Bacteria</taxon>
        <taxon>Pseudomonadati</taxon>
        <taxon>Thermodesulfobacteriota</taxon>
        <taxon>Syntrophobacteria</taxon>
        <taxon>Syntrophobacterales</taxon>
        <taxon>Syntrophobacteraceae</taxon>
        <taxon>Desulfacinum</taxon>
    </lineage>
</organism>
<name>A0A832A6E6_9BACT</name>
<evidence type="ECO:0000256" key="5">
    <source>
        <dbReference type="ARBA" id="ARBA00022692"/>
    </source>
</evidence>
<dbReference type="GO" id="GO:0005886">
    <property type="term" value="C:plasma membrane"/>
    <property type="evidence" value="ECO:0007669"/>
    <property type="project" value="UniProtKB-SubCell"/>
</dbReference>
<reference evidence="11" key="1">
    <citation type="journal article" date="2020" name="mSystems">
        <title>Genome- and Community-Level Interaction Insights into Carbon Utilization and Element Cycling Functions of Hydrothermarchaeota in Hydrothermal Sediment.</title>
        <authorList>
            <person name="Zhou Z."/>
            <person name="Liu Y."/>
            <person name="Xu W."/>
            <person name="Pan J."/>
            <person name="Luo Z.H."/>
            <person name="Li M."/>
        </authorList>
    </citation>
    <scope>NUCLEOTIDE SEQUENCE [LARGE SCALE GENOMIC DNA]</scope>
    <source>
        <strain evidence="11">SpSt-456</strain>
    </source>
</reference>
<dbReference type="InterPro" id="IPR013525">
    <property type="entry name" value="ABC2_TM"/>
</dbReference>
<feature type="domain" description="ABC transmembrane type-2" evidence="10">
    <location>
        <begin position="31"/>
        <end position="255"/>
    </location>
</feature>
<keyword evidence="8 9" id="KW-0472">Membrane</keyword>
<dbReference type="InterPro" id="IPR047817">
    <property type="entry name" value="ABC2_TM_bact-type"/>
</dbReference>
<evidence type="ECO:0000256" key="7">
    <source>
        <dbReference type="ARBA" id="ARBA00023047"/>
    </source>
</evidence>
<keyword evidence="7" id="KW-0762">Sugar transport</keyword>
<keyword evidence="6 9" id="KW-1133">Transmembrane helix</keyword>
<evidence type="ECO:0000256" key="8">
    <source>
        <dbReference type="ARBA" id="ARBA00023136"/>
    </source>
</evidence>
<evidence type="ECO:0000256" key="2">
    <source>
        <dbReference type="ARBA" id="ARBA00007783"/>
    </source>
</evidence>
<feature type="transmembrane region" description="Helical" evidence="9">
    <location>
        <begin position="178"/>
        <end position="195"/>
    </location>
</feature>
<dbReference type="GO" id="GO:0015920">
    <property type="term" value="P:lipopolysaccharide transport"/>
    <property type="evidence" value="ECO:0007669"/>
    <property type="project" value="TreeGrafter"/>
</dbReference>
<evidence type="ECO:0000313" key="11">
    <source>
        <dbReference type="EMBL" id="HFK98577.1"/>
    </source>
</evidence>
<evidence type="ECO:0000256" key="3">
    <source>
        <dbReference type="ARBA" id="ARBA00022448"/>
    </source>
</evidence>
<dbReference type="Pfam" id="PF01061">
    <property type="entry name" value="ABC2_membrane"/>
    <property type="match status" value="1"/>
</dbReference>
<evidence type="ECO:0000256" key="4">
    <source>
        <dbReference type="ARBA" id="ARBA00022475"/>
    </source>
</evidence>
<proteinExistence type="inferred from homology"/>
<dbReference type="EMBL" id="DSTK01000040">
    <property type="protein sequence ID" value="HFK98577.1"/>
    <property type="molecule type" value="Genomic_DNA"/>
</dbReference>
<gene>
    <name evidence="11" type="ORF">ENS06_14785</name>
</gene>
<keyword evidence="4 9" id="KW-1003">Cell membrane</keyword>
<evidence type="ECO:0000259" key="10">
    <source>
        <dbReference type="PROSITE" id="PS51012"/>
    </source>
</evidence>
<dbReference type="AlphaFoldDB" id="A0A832A6E6"/>
<feature type="transmembrane region" description="Helical" evidence="9">
    <location>
        <begin position="230"/>
        <end position="252"/>
    </location>
</feature>
<sequence length="263" mass="29517">MKPGFVSPVRPGLILELTKRDFTERFAGSTLGGLWAFIWPLVNLMVYMVIFSRIMGARLPGQSNVYAYGVYLSAGLLPWMAFSGTFGRSAGIFVEKKQIISKLQVSLPSLLLYVSLAESVTFLISMGFFFGFLAATGWTFTRHLLLVPFIYLTQQVLAFGLGLLCASLVVFVRDLKEVVGVLLQLWFWFTPIVYVKDIVPGWLQKAMVFNPAYILADSYQKIFAYQQVPILGPLIVVTLAAHGITAAAYWIFRTLEKDIRDFL</sequence>
<dbReference type="GO" id="GO:0140359">
    <property type="term" value="F:ABC-type transporter activity"/>
    <property type="evidence" value="ECO:0007669"/>
    <property type="project" value="InterPro"/>
</dbReference>
<feature type="transmembrane region" description="Helical" evidence="9">
    <location>
        <begin position="110"/>
        <end position="133"/>
    </location>
</feature>
<evidence type="ECO:0000256" key="6">
    <source>
        <dbReference type="ARBA" id="ARBA00022989"/>
    </source>
</evidence>
<comment type="caution">
    <text evidence="11">The sequence shown here is derived from an EMBL/GenBank/DDBJ whole genome shotgun (WGS) entry which is preliminary data.</text>
</comment>